<evidence type="ECO:0000313" key="2">
    <source>
        <dbReference type="Proteomes" id="UP000765509"/>
    </source>
</evidence>
<protein>
    <recommendedName>
        <fullName evidence="3">Reverse transcriptase Ty1/copia-type domain-containing protein</fullName>
    </recommendedName>
</protein>
<sequence>MIDCKAVKTPCNGNFLQEIDNYLETINLTEFQQVIFSLNYLAQHSRPDIMFTVNQLSRFSTKPTTKQWTALKHLLRYLKGTLRFNLSYKKSQSSLSISILMGWVDADYANAREDRKSISGYVVPVYENPVCWLSKRKSVVAQSTTEAEYISMNVCAKQR</sequence>
<name>A0A9Q3IDG9_9BASI</name>
<proteinExistence type="predicted"/>
<dbReference type="OrthoDB" id="3344688at2759"/>
<keyword evidence="2" id="KW-1185">Reference proteome</keyword>
<dbReference type="PANTHER" id="PTHR11439">
    <property type="entry name" value="GAG-POL-RELATED RETROTRANSPOSON"/>
    <property type="match status" value="1"/>
</dbReference>
<comment type="caution">
    <text evidence="1">The sequence shown here is derived from an EMBL/GenBank/DDBJ whole genome shotgun (WGS) entry which is preliminary data.</text>
</comment>
<dbReference type="CDD" id="cd09272">
    <property type="entry name" value="RNase_HI_RT_Ty1"/>
    <property type="match status" value="1"/>
</dbReference>
<reference evidence="1" key="1">
    <citation type="submission" date="2021-03" db="EMBL/GenBank/DDBJ databases">
        <title>Draft genome sequence of rust myrtle Austropuccinia psidii MF-1, a brazilian biotype.</title>
        <authorList>
            <person name="Quecine M.C."/>
            <person name="Pachon D.M.R."/>
            <person name="Bonatelli M.L."/>
            <person name="Correr F.H."/>
            <person name="Franceschini L.M."/>
            <person name="Leite T.F."/>
            <person name="Margarido G.R.A."/>
            <person name="Almeida C.A."/>
            <person name="Ferrarezi J.A."/>
            <person name="Labate C.A."/>
        </authorList>
    </citation>
    <scope>NUCLEOTIDE SEQUENCE</scope>
    <source>
        <strain evidence="1">MF-1</strain>
    </source>
</reference>
<evidence type="ECO:0000313" key="1">
    <source>
        <dbReference type="EMBL" id="MBW0534729.1"/>
    </source>
</evidence>
<dbReference type="EMBL" id="AVOT02039628">
    <property type="protein sequence ID" value="MBW0534729.1"/>
    <property type="molecule type" value="Genomic_DNA"/>
</dbReference>
<organism evidence="1 2">
    <name type="scientific">Austropuccinia psidii MF-1</name>
    <dbReference type="NCBI Taxonomy" id="1389203"/>
    <lineage>
        <taxon>Eukaryota</taxon>
        <taxon>Fungi</taxon>
        <taxon>Dikarya</taxon>
        <taxon>Basidiomycota</taxon>
        <taxon>Pucciniomycotina</taxon>
        <taxon>Pucciniomycetes</taxon>
        <taxon>Pucciniales</taxon>
        <taxon>Sphaerophragmiaceae</taxon>
        <taxon>Austropuccinia</taxon>
    </lineage>
</organism>
<dbReference type="AlphaFoldDB" id="A0A9Q3IDG9"/>
<gene>
    <name evidence="1" type="ORF">O181_074444</name>
</gene>
<accession>A0A9Q3IDG9</accession>
<dbReference type="Proteomes" id="UP000765509">
    <property type="component" value="Unassembled WGS sequence"/>
</dbReference>
<evidence type="ECO:0008006" key="3">
    <source>
        <dbReference type="Google" id="ProtNLM"/>
    </source>
</evidence>
<dbReference type="PANTHER" id="PTHR11439:SF483">
    <property type="entry name" value="PEPTIDE SYNTHASE GLIP-LIKE, PUTATIVE (AFU_ORTHOLOGUE AFUA_3G12920)-RELATED"/>
    <property type="match status" value="1"/>
</dbReference>